<keyword evidence="6" id="KW-0804">Transcription</keyword>
<evidence type="ECO:0000313" key="11">
    <source>
        <dbReference type="EMBL" id="KAF0926053.1"/>
    </source>
</evidence>
<evidence type="ECO:0000256" key="6">
    <source>
        <dbReference type="ARBA" id="ARBA00023163"/>
    </source>
</evidence>
<evidence type="ECO:0000313" key="12">
    <source>
        <dbReference type="Proteomes" id="UP000479710"/>
    </source>
</evidence>
<dbReference type="PANTHER" id="PTHR31089:SF74">
    <property type="entry name" value="DOF-TYPE ZINC FINGER DNA-BINDING FAMILY PROTEIN"/>
    <property type="match status" value="1"/>
</dbReference>
<dbReference type="GO" id="GO:0005634">
    <property type="term" value="C:nucleus"/>
    <property type="evidence" value="ECO:0007669"/>
    <property type="project" value="UniProtKB-SubCell"/>
</dbReference>
<proteinExistence type="predicted"/>
<reference evidence="11 12" key="1">
    <citation type="submission" date="2019-11" db="EMBL/GenBank/DDBJ databases">
        <title>Whole genome sequence of Oryza granulata.</title>
        <authorList>
            <person name="Li W."/>
        </authorList>
    </citation>
    <scope>NUCLEOTIDE SEQUENCE [LARGE SCALE GENOMIC DNA]</scope>
    <source>
        <strain evidence="12">cv. Menghai</strain>
        <tissue evidence="11">Leaf</tissue>
    </source>
</reference>
<evidence type="ECO:0000256" key="2">
    <source>
        <dbReference type="ARBA" id="ARBA00022771"/>
    </source>
</evidence>
<keyword evidence="2 8" id="KW-0863">Zinc-finger</keyword>
<feature type="compositionally biased region" description="Basic and acidic residues" evidence="9">
    <location>
        <begin position="88"/>
        <end position="97"/>
    </location>
</feature>
<evidence type="ECO:0000259" key="10">
    <source>
        <dbReference type="PROSITE" id="PS50884"/>
    </source>
</evidence>
<dbReference type="AlphaFoldDB" id="A0A6G1EN50"/>
<dbReference type="OrthoDB" id="1927254at2759"/>
<evidence type="ECO:0000256" key="4">
    <source>
        <dbReference type="ARBA" id="ARBA00023015"/>
    </source>
</evidence>
<sequence length="434" mass="46023">MGECRGGDGLIKLFGKTIPVPEGKDLEQHSGSSSSTESDVQETAHQDTAAAADPSPRSEVVDGDDPATKSPPQQPAGSEAASQQQQQKETKLKKPDKILPCPRCSSMDTKFCYFNNYNVNQPRHFCKNCQRYWTAGGAMRNVPVGAGRRKNKNAAAASHFLQRVRACAAAMPMPPGPGDATTNATVLSFGAHDAPPPPATLDLVNERLVVLPAGAGHARNADAGSCSEVSSNRDDQNQSSSTVAKRANGVQQQHHPSMNNGGGAIWPYSCAPSPTYYTSGIAIPIYPAAAPAYWGCMIPPPGAWSLPWPVQSQAMSSPTTTSAPSVSSFTLGKHPREGDDDGRDDHHGNGKVWVPKTIRIDNADEVARSSIRSLFGFNGGDKAEDDTTGAHNLATVFEPKRDAKTAKHPVITSLPLLHTNPVALTRSATFQEGS</sequence>
<comment type="subcellular location">
    <subcellularLocation>
        <location evidence="8">Nucleus</location>
    </subcellularLocation>
</comment>
<feature type="compositionally biased region" description="Low complexity" evidence="9">
    <location>
        <begin position="75"/>
        <end position="87"/>
    </location>
</feature>
<evidence type="ECO:0000256" key="9">
    <source>
        <dbReference type="SAM" id="MobiDB-lite"/>
    </source>
</evidence>
<dbReference type="PROSITE" id="PS50884">
    <property type="entry name" value="ZF_DOF_2"/>
    <property type="match status" value="1"/>
</dbReference>
<dbReference type="GO" id="GO:0008270">
    <property type="term" value="F:zinc ion binding"/>
    <property type="evidence" value="ECO:0007669"/>
    <property type="project" value="UniProtKB-KW"/>
</dbReference>
<feature type="compositionally biased region" description="Low complexity" evidence="9">
    <location>
        <begin position="312"/>
        <end position="328"/>
    </location>
</feature>
<keyword evidence="1" id="KW-0479">Metal-binding</keyword>
<keyword evidence="3" id="KW-0862">Zinc</keyword>
<keyword evidence="5 8" id="KW-0238">DNA-binding</keyword>
<evidence type="ECO:0000256" key="7">
    <source>
        <dbReference type="ARBA" id="ARBA00023242"/>
    </source>
</evidence>
<keyword evidence="4" id="KW-0805">Transcription regulation</keyword>
<evidence type="ECO:0000256" key="8">
    <source>
        <dbReference type="PROSITE-ProRule" id="PRU00071"/>
    </source>
</evidence>
<organism evidence="11 12">
    <name type="scientific">Oryza meyeriana var. granulata</name>
    <dbReference type="NCBI Taxonomy" id="110450"/>
    <lineage>
        <taxon>Eukaryota</taxon>
        <taxon>Viridiplantae</taxon>
        <taxon>Streptophyta</taxon>
        <taxon>Embryophyta</taxon>
        <taxon>Tracheophyta</taxon>
        <taxon>Spermatophyta</taxon>
        <taxon>Magnoliopsida</taxon>
        <taxon>Liliopsida</taxon>
        <taxon>Poales</taxon>
        <taxon>Poaceae</taxon>
        <taxon>BOP clade</taxon>
        <taxon>Oryzoideae</taxon>
        <taxon>Oryzeae</taxon>
        <taxon>Oryzinae</taxon>
        <taxon>Oryza</taxon>
        <taxon>Oryza meyeriana</taxon>
    </lineage>
</organism>
<feature type="compositionally biased region" description="Polar residues" evidence="9">
    <location>
        <begin position="249"/>
        <end position="259"/>
    </location>
</feature>
<dbReference type="PROSITE" id="PS01361">
    <property type="entry name" value="ZF_DOF_1"/>
    <property type="match status" value="1"/>
</dbReference>
<protein>
    <recommendedName>
        <fullName evidence="10">Dof-type domain-containing protein</fullName>
    </recommendedName>
</protein>
<dbReference type="Pfam" id="PF02701">
    <property type="entry name" value="Zn_ribbon_Dof"/>
    <property type="match status" value="1"/>
</dbReference>
<dbReference type="InterPro" id="IPR003851">
    <property type="entry name" value="Znf_Dof"/>
</dbReference>
<keyword evidence="7 8" id="KW-0539">Nucleus</keyword>
<name>A0A6G1EN50_9ORYZ</name>
<evidence type="ECO:0000256" key="3">
    <source>
        <dbReference type="ARBA" id="ARBA00022833"/>
    </source>
</evidence>
<dbReference type="GO" id="GO:0003700">
    <property type="term" value="F:DNA-binding transcription factor activity"/>
    <property type="evidence" value="ECO:0007669"/>
    <property type="project" value="InterPro"/>
</dbReference>
<evidence type="ECO:0000256" key="1">
    <source>
        <dbReference type="ARBA" id="ARBA00022723"/>
    </source>
</evidence>
<evidence type="ECO:0000256" key="5">
    <source>
        <dbReference type="ARBA" id="ARBA00023125"/>
    </source>
</evidence>
<comment type="caution">
    <text evidence="11">The sequence shown here is derived from an EMBL/GenBank/DDBJ whole genome shotgun (WGS) entry which is preliminary data.</text>
</comment>
<dbReference type="PANTHER" id="PTHR31089">
    <property type="entry name" value="CYCLIC DOF FACTOR 2"/>
    <property type="match status" value="1"/>
</dbReference>
<feature type="region of interest" description="Disordered" evidence="9">
    <location>
        <begin position="1"/>
        <end position="99"/>
    </location>
</feature>
<feature type="region of interest" description="Disordered" evidence="9">
    <location>
        <begin position="218"/>
        <end position="260"/>
    </location>
</feature>
<dbReference type="InterPro" id="IPR045174">
    <property type="entry name" value="Dof"/>
</dbReference>
<dbReference type="GO" id="GO:0003677">
    <property type="term" value="F:DNA binding"/>
    <property type="evidence" value="ECO:0007669"/>
    <property type="project" value="UniProtKB-UniRule"/>
</dbReference>
<feature type="domain" description="Dof-type" evidence="10">
    <location>
        <begin position="99"/>
        <end position="153"/>
    </location>
</feature>
<keyword evidence="12" id="KW-1185">Reference proteome</keyword>
<accession>A0A6G1EN50</accession>
<dbReference type="Proteomes" id="UP000479710">
    <property type="component" value="Unassembled WGS sequence"/>
</dbReference>
<gene>
    <name evidence="11" type="ORF">E2562_020730</name>
</gene>
<dbReference type="EMBL" id="SPHZ02000003">
    <property type="protein sequence ID" value="KAF0926053.1"/>
    <property type="molecule type" value="Genomic_DNA"/>
</dbReference>
<feature type="region of interest" description="Disordered" evidence="9">
    <location>
        <begin position="312"/>
        <end position="352"/>
    </location>
</feature>